<dbReference type="SUPFAM" id="SSF53335">
    <property type="entry name" value="S-adenosyl-L-methionine-dependent methyltransferases"/>
    <property type="match status" value="1"/>
</dbReference>
<organism evidence="1">
    <name type="scientific">hydrothermal vent metagenome</name>
    <dbReference type="NCBI Taxonomy" id="652676"/>
    <lineage>
        <taxon>unclassified sequences</taxon>
        <taxon>metagenomes</taxon>
        <taxon>ecological metagenomes</taxon>
    </lineage>
</organism>
<name>A0A3B0ZSX6_9ZZZZ</name>
<dbReference type="AlphaFoldDB" id="A0A3B0ZSX6"/>
<evidence type="ECO:0000313" key="1">
    <source>
        <dbReference type="EMBL" id="VAW83726.1"/>
    </source>
</evidence>
<dbReference type="PIRSF" id="PIRSF031679">
    <property type="entry name" value="Mtase_Alr7345_prd"/>
    <property type="match status" value="1"/>
</dbReference>
<proteinExistence type="predicted"/>
<dbReference type="CDD" id="cd02440">
    <property type="entry name" value="AdoMet_MTases"/>
    <property type="match status" value="1"/>
</dbReference>
<dbReference type="EMBL" id="UOFO01000022">
    <property type="protein sequence ID" value="VAW83726.1"/>
    <property type="molecule type" value="Genomic_DNA"/>
</dbReference>
<gene>
    <name evidence="1" type="ORF">MNBD_GAMMA16-1231</name>
</gene>
<protein>
    <recommendedName>
        <fullName evidence="2">Methyltransferase</fullName>
    </recommendedName>
</protein>
<dbReference type="Gene3D" id="3.40.50.150">
    <property type="entry name" value="Vaccinia Virus protein VP39"/>
    <property type="match status" value="1"/>
</dbReference>
<evidence type="ECO:0008006" key="2">
    <source>
        <dbReference type="Google" id="ProtNLM"/>
    </source>
</evidence>
<reference evidence="1" key="1">
    <citation type="submission" date="2018-06" db="EMBL/GenBank/DDBJ databases">
        <authorList>
            <person name="Zhirakovskaya E."/>
        </authorList>
    </citation>
    <scope>NUCLEOTIDE SEQUENCE</scope>
</reference>
<accession>A0A3B0ZSX6</accession>
<dbReference type="InterPro" id="IPR016980">
    <property type="entry name" value="S-AdoMet-dep_MeTrfase_Alr7345"/>
</dbReference>
<dbReference type="InterPro" id="IPR029063">
    <property type="entry name" value="SAM-dependent_MTases_sf"/>
</dbReference>
<sequence length="279" mass="31269">MYPSLSRYIGTMRYTFWIVLFFLFTLPAVAGTPVIDSKLIQAVEGDHRSEKNSARDTYRKPMETLNWLGLKEDMTVVEITPGGGWYTEILAPYLRDKGTFYAAGFDASSKVDYFRRVAKAFDDKLATKPAVYDKVIVTELAPPTKTQIAPPGSVDMVLTFRNVHNWMSANNSDAILTAMYTALKPGGILGLVEHRGDAEIKQDPKAKSGYVNEAYTIAMIEKAGFKLVEKSELLANSKDTKNHPKGVWTLLPTLRLGDQQREQYLAIGESDRMLLKFVK</sequence>